<organism evidence="6">
    <name type="scientific">Timema californicum</name>
    <name type="common">California timema</name>
    <name type="synonym">Walking stick</name>
    <dbReference type="NCBI Taxonomy" id="61474"/>
    <lineage>
        <taxon>Eukaryota</taxon>
        <taxon>Metazoa</taxon>
        <taxon>Ecdysozoa</taxon>
        <taxon>Arthropoda</taxon>
        <taxon>Hexapoda</taxon>
        <taxon>Insecta</taxon>
        <taxon>Pterygota</taxon>
        <taxon>Neoptera</taxon>
        <taxon>Polyneoptera</taxon>
        <taxon>Phasmatodea</taxon>
        <taxon>Timematodea</taxon>
        <taxon>Timematoidea</taxon>
        <taxon>Timematidae</taxon>
        <taxon>Timema</taxon>
    </lineage>
</organism>
<feature type="domain" description="Sulfotransferase" evidence="5">
    <location>
        <begin position="245"/>
        <end position="311"/>
    </location>
</feature>
<dbReference type="GO" id="GO:0008467">
    <property type="term" value="F:[heparan sulfate]-glucosamine 3-sulfotransferase activity"/>
    <property type="evidence" value="ECO:0007669"/>
    <property type="project" value="TreeGrafter"/>
</dbReference>
<sequence>MSSKSDHCNPDFGPSLAHRWLLLSSGMRPADGDAVECVLAVAGLTHPKMAAALFSVMLLSLFLTVHMLYDSAVYTLEDAAVMVSGTAALGRSRVHFPRTSRRLPQSVREGGWKLVVYDGGRACVRVDGSWWCMMEAEQCSVKIEGWMVKPTDRHNASRRVVGCMWTIAKNAENEVISKEGEHKSKVYVVGMRYLRNVCGKTHMDKVSDEWMLRKLPDRHLTRIREKGGSTNHVSERQRSERWIPEAIIVGIRKCGTRALLEMLALHPHVQKAAGEVHFFDRDDNYRKGLEWYRRKMPHSFKEQITIEKSPSYFVTPECIRPGSNPDIPAFGSLVQHESSALDHVATEVGKRDPGQ</sequence>
<dbReference type="PANTHER" id="PTHR10605">
    <property type="entry name" value="HEPARAN SULFATE SULFOTRANSFERASE"/>
    <property type="match status" value="1"/>
</dbReference>
<dbReference type="SUPFAM" id="SSF52540">
    <property type="entry name" value="P-loop containing nucleoside triphosphate hydrolases"/>
    <property type="match status" value="1"/>
</dbReference>
<dbReference type="InterPro" id="IPR027417">
    <property type="entry name" value="P-loop_NTPase"/>
</dbReference>
<proteinExistence type="predicted"/>
<dbReference type="Gene3D" id="3.40.50.300">
    <property type="entry name" value="P-loop containing nucleotide triphosphate hydrolases"/>
    <property type="match status" value="1"/>
</dbReference>
<name>A0A7R9PC58_TIMCA</name>
<evidence type="ECO:0000256" key="2">
    <source>
        <dbReference type="ARBA" id="ARBA00023180"/>
    </source>
</evidence>
<protein>
    <submittedName>
        <fullName evidence="6">(California timema) hypothetical protein</fullName>
    </submittedName>
</protein>
<evidence type="ECO:0000256" key="1">
    <source>
        <dbReference type="ARBA" id="ARBA00022679"/>
    </source>
</evidence>
<dbReference type="Pfam" id="PF00685">
    <property type="entry name" value="Sulfotransfer_1"/>
    <property type="match status" value="1"/>
</dbReference>
<accession>A0A7R9PC58</accession>
<dbReference type="InterPro" id="IPR000863">
    <property type="entry name" value="Sulfotransferase_dom"/>
</dbReference>
<reference evidence="6" key="1">
    <citation type="submission" date="2020-11" db="EMBL/GenBank/DDBJ databases">
        <authorList>
            <person name="Tran Van P."/>
        </authorList>
    </citation>
    <scope>NUCLEOTIDE SEQUENCE</scope>
</reference>
<dbReference type="PANTHER" id="PTHR10605:SF65">
    <property type="entry name" value="GH20068P"/>
    <property type="match status" value="1"/>
</dbReference>
<dbReference type="InterPro" id="IPR037359">
    <property type="entry name" value="NST/OST"/>
</dbReference>
<keyword evidence="1" id="KW-0808">Transferase</keyword>
<dbReference type="EMBL" id="OE185708">
    <property type="protein sequence ID" value="CAD7577510.1"/>
    <property type="molecule type" value="Genomic_DNA"/>
</dbReference>
<feature type="active site" description="For sulfotransferase activity" evidence="3">
    <location>
        <position position="253"/>
    </location>
</feature>
<feature type="binding site" evidence="4">
    <location>
        <begin position="253"/>
        <end position="257"/>
    </location>
    <ligand>
        <name>3'-phosphoadenylyl sulfate</name>
        <dbReference type="ChEBI" id="CHEBI:58339"/>
    </ligand>
</feature>
<evidence type="ECO:0000256" key="3">
    <source>
        <dbReference type="PIRSR" id="PIRSR637359-1"/>
    </source>
</evidence>
<gene>
    <name evidence="6" type="ORF">TCMB3V08_LOCUS10060</name>
</gene>
<keyword evidence="2" id="KW-0325">Glycoprotein</keyword>
<evidence type="ECO:0000259" key="5">
    <source>
        <dbReference type="Pfam" id="PF00685"/>
    </source>
</evidence>
<evidence type="ECO:0000256" key="4">
    <source>
        <dbReference type="PIRSR" id="PIRSR637359-2"/>
    </source>
</evidence>
<dbReference type="AlphaFoldDB" id="A0A7R9PC58"/>
<evidence type="ECO:0000313" key="6">
    <source>
        <dbReference type="EMBL" id="CAD7577510.1"/>
    </source>
</evidence>